<accession>A0A6J6USX1</accession>
<reference evidence="1" key="1">
    <citation type="submission" date="2020-05" db="EMBL/GenBank/DDBJ databases">
        <authorList>
            <person name="Chiriac C."/>
            <person name="Salcher M."/>
            <person name="Ghai R."/>
            <person name="Kavagutti S V."/>
        </authorList>
    </citation>
    <scope>NUCLEOTIDE SEQUENCE</scope>
</reference>
<sequence length="650" mass="72488">MPKNLLGSAQTRKLTEDGLHQFGVAAPEPVDRLFDVADPDRFAGDARQTHEEFELYGAGVLELVHEKQVELLRQRLDDRGLFQKPEEEVLLVHEVDDAQLALSLGVGVERLCAEREDRCEVPLDVLLQPRVRDITARDVRHGLGNCLEPRLRRALGESYPVGPRRGAAANKAQRFASKRDVVGCVLLAARALLDLRDGGLDRACERRVEFIGARRGKECKEVRRVAPAERGKARGWDVVRPRLVYERLKRVFPALDAQSPRELDDVLHRGAVGNRIDRLSHECARLGFLQHALFRGQPSFECEALEEAAAHAVHRADARLPHCIGEGELAFLQERSADPLAKLRGRLASEGGGDHPAGRSLPRAELFVEDLREAVGLAASRTCADEPERAGHPSVLPAGKPAVIVVGLRQLFRYERVWRSRRFRGRFDALYGYLDHSGIDLGAAPSPCGCELVPKQRRGSRCAGLNRPGLRKERLVRRKDLRRLEDKVGNLRPSTRFLPKHLGIDGQLQMPILREPVLVVVGARPFHVDDGPLARFVAHDQVRLPFEGAARERAGEIALRLHRVDARRPELPLDFSYCALQRGAQPFVIRAPAGHQQNRALLCHDVRELAREPGRQGVAPKRLRAVGAKEPIDQPMGEIAVEQVLVGHRQ</sequence>
<protein>
    <submittedName>
        <fullName evidence="1">Unannotated protein</fullName>
    </submittedName>
</protein>
<dbReference type="EMBL" id="CAEZZG010000033">
    <property type="protein sequence ID" value="CAB4762394.1"/>
    <property type="molecule type" value="Genomic_DNA"/>
</dbReference>
<proteinExistence type="predicted"/>
<gene>
    <name evidence="1" type="ORF">UFOPK2844_01173</name>
</gene>
<organism evidence="1">
    <name type="scientific">freshwater metagenome</name>
    <dbReference type="NCBI Taxonomy" id="449393"/>
    <lineage>
        <taxon>unclassified sequences</taxon>
        <taxon>metagenomes</taxon>
        <taxon>ecological metagenomes</taxon>
    </lineage>
</organism>
<dbReference type="AlphaFoldDB" id="A0A6J6USX1"/>
<evidence type="ECO:0000313" key="1">
    <source>
        <dbReference type="EMBL" id="CAB4762394.1"/>
    </source>
</evidence>
<name>A0A6J6USX1_9ZZZZ</name>